<comment type="caution">
    <text evidence="1">The sequence shown here is derived from an EMBL/GenBank/DDBJ whole genome shotgun (WGS) entry which is preliminary data.</text>
</comment>
<organism evidence="1 2">
    <name type="scientific">Mycolicibacterium brisbanense</name>
    <dbReference type="NCBI Taxonomy" id="146020"/>
    <lineage>
        <taxon>Bacteria</taxon>
        <taxon>Bacillati</taxon>
        <taxon>Actinomycetota</taxon>
        <taxon>Actinomycetes</taxon>
        <taxon>Mycobacteriales</taxon>
        <taxon>Mycobacteriaceae</taxon>
        <taxon>Mycolicibacterium</taxon>
    </lineage>
</organism>
<dbReference type="EMBL" id="BCSX01000064">
    <property type="protein sequence ID" value="GAS92751.1"/>
    <property type="molecule type" value="Genomic_DNA"/>
</dbReference>
<evidence type="ECO:0000313" key="1">
    <source>
        <dbReference type="EMBL" id="GAS92751.1"/>
    </source>
</evidence>
<proteinExistence type="predicted"/>
<protein>
    <submittedName>
        <fullName evidence="1">Uncharacterized protein</fullName>
    </submittedName>
</protein>
<reference evidence="2" key="2">
    <citation type="submission" date="2016-02" db="EMBL/GenBank/DDBJ databases">
        <title>Draft genome sequence of five rapidly growing Mycobacterium species.</title>
        <authorList>
            <person name="Katahira K."/>
            <person name="Gotou Y."/>
            <person name="Iida K."/>
            <person name="Ogura Y."/>
            <person name="Hayashi T."/>
        </authorList>
    </citation>
    <scope>NUCLEOTIDE SEQUENCE [LARGE SCALE GENOMIC DNA]</scope>
    <source>
        <strain evidence="2">JCM15654</strain>
    </source>
</reference>
<keyword evidence="2" id="KW-1185">Reference proteome</keyword>
<dbReference type="Proteomes" id="UP000069620">
    <property type="component" value="Unassembled WGS sequence"/>
</dbReference>
<gene>
    <name evidence="1" type="ORF">RMCB_6847</name>
</gene>
<dbReference type="OrthoDB" id="4638783at2"/>
<reference evidence="2" key="1">
    <citation type="journal article" date="2016" name="Genome Announc.">
        <title>Draft Genome Sequences of Five Rapidly Growing Mycobacterium Species, M. thermoresistibile, M. fortuitum subsp. acetamidolyticum, M. canariasense, M. brisbanense, and M. novocastrense.</title>
        <authorList>
            <person name="Katahira K."/>
            <person name="Ogura Y."/>
            <person name="Gotoh Y."/>
            <person name="Hayashi T."/>
        </authorList>
    </citation>
    <scope>NUCLEOTIDE SEQUENCE [LARGE SCALE GENOMIC DNA]</scope>
    <source>
        <strain evidence="2">JCM15654</strain>
    </source>
</reference>
<name>A0A100W725_9MYCO</name>
<dbReference type="RefSeq" id="WP_062832315.1">
    <property type="nucleotide sequence ID" value="NZ_BCSX01000064.1"/>
</dbReference>
<sequence length="113" mass="12906">MSGFVRFVDGDWSWNSSMTRIMFDLLEDRLPDGDQKAEIVELRDNNVLMLDLRDPSQDQLVAIITNDLNDYLASRFDANARKDFEAGYSELLRLATAQHRRNQGQESGHETAG</sequence>
<accession>A0A100W725</accession>
<dbReference type="AlphaFoldDB" id="A0A100W725"/>
<evidence type="ECO:0000313" key="2">
    <source>
        <dbReference type="Proteomes" id="UP000069620"/>
    </source>
</evidence>